<dbReference type="Pfam" id="PF00376">
    <property type="entry name" value="MerR"/>
    <property type="match status" value="1"/>
</dbReference>
<dbReference type="RefSeq" id="WP_145040436.1">
    <property type="nucleotide sequence ID" value="NZ_CP036347.1"/>
</dbReference>
<evidence type="ECO:0000313" key="3">
    <source>
        <dbReference type="Proteomes" id="UP000320722"/>
    </source>
</evidence>
<protein>
    <submittedName>
        <fullName evidence="2">MerR family regulatory protein</fullName>
    </submittedName>
</protein>
<proteinExistence type="predicted"/>
<dbReference type="SUPFAM" id="SSF46955">
    <property type="entry name" value="Putative DNA-binding domain"/>
    <property type="match status" value="1"/>
</dbReference>
<evidence type="ECO:0000259" key="1">
    <source>
        <dbReference type="Pfam" id="PF00376"/>
    </source>
</evidence>
<dbReference type="Proteomes" id="UP000320722">
    <property type="component" value="Chromosome"/>
</dbReference>
<dbReference type="InterPro" id="IPR000551">
    <property type="entry name" value="MerR-type_HTH_dom"/>
</dbReference>
<dbReference type="Gene3D" id="1.10.10.10">
    <property type="entry name" value="Winged helix-like DNA-binding domain superfamily/Winged helix DNA-binding domain"/>
    <property type="match status" value="1"/>
</dbReference>
<dbReference type="GO" id="GO:0006355">
    <property type="term" value="P:regulation of DNA-templated transcription"/>
    <property type="evidence" value="ECO:0007669"/>
    <property type="project" value="InterPro"/>
</dbReference>
<dbReference type="InterPro" id="IPR009061">
    <property type="entry name" value="DNA-bd_dom_put_sf"/>
</dbReference>
<reference evidence="2 3" key="1">
    <citation type="submission" date="2019-02" db="EMBL/GenBank/DDBJ databases">
        <title>Deep-cultivation of Planctomycetes and their phenomic and genomic characterization uncovers novel biology.</title>
        <authorList>
            <person name="Wiegand S."/>
            <person name="Jogler M."/>
            <person name="Boedeker C."/>
            <person name="Pinto D."/>
            <person name="Vollmers J."/>
            <person name="Rivas-Marin E."/>
            <person name="Kohn T."/>
            <person name="Peeters S.H."/>
            <person name="Heuer A."/>
            <person name="Rast P."/>
            <person name="Oberbeckmann S."/>
            <person name="Bunk B."/>
            <person name="Jeske O."/>
            <person name="Meyerdierks A."/>
            <person name="Storesund J.E."/>
            <person name="Kallscheuer N."/>
            <person name="Luecker S."/>
            <person name="Lage O.M."/>
            <person name="Pohl T."/>
            <person name="Merkel B.J."/>
            <person name="Hornburger P."/>
            <person name="Mueller R.-W."/>
            <person name="Bruemmer F."/>
            <person name="Labrenz M."/>
            <person name="Spormann A.M."/>
            <person name="Op den Camp H."/>
            <person name="Overmann J."/>
            <person name="Amann R."/>
            <person name="Jetten M.S.M."/>
            <person name="Mascher T."/>
            <person name="Medema M.H."/>
            <person name="Devos D.P."/>
            <person name="Kaster A.-K."/>
            <person name="Ovreas L."/>
            <person name="Rohde M."/>
            <person name="Galperin M.Y."/>
            <person name="Jogler C."/>
        </authorList>
    </citation>
    <scope>NUCLEOTIDE SEQUENCE [LARGE SCALE GENOMIC DNA]</scope>
    <source>
        <strain evidence="2 3">V6</strain>
    </source>
</reference>
<accession>A0A517WCL0</accession>
<name>A0A517WCL0_9PLAN</name>
<feature type="domain" description="HTH merR-type" evidence="1">
    <location>
        <begin position="12"/>
        <end position="45"/>
    </location>
</feature>
<gene>
    <name evidence="2" type="ORF">V6x_26980</name>
</gene>
<sequence>MNQSLKLIDRRQLAEKLGISIRTLQRWLSMGKIPKPIYLGSGRRLPRWVLSKIDHWIMSNCPNANNWNGEQK</sequence>
<organism evidence="2 3">
    <name type="scientific">Gimesia chilikensis</name>
    <dbReference type="NCBI Taxonomy" id="2605989"/>
    <lineage>
        <taxon>Bacteria</taxon>
        <taxon>Pseudomonadati</taxon>
        <taxon>Planctomycetota</taxon>
        <taxon>Planctomycetia</taxon>
        <taxon>Planctomycetales</taxon>
        <taxon>Planctomycetaceae</taxon>
        <taxon>Gimesia</taxon>
    </lineage>
</organism>
<dbReference type="GO" id="GO:0003677">
    <property type="term" value="F:DNA binding"/>
    <property type="evidence" value="ECO:0007669"/>
    <property type="project" value="InterPro"/>
</dbReference>
<dbReference type="EMBL" id="CP036347">
    <property type="protein sequence ID" value="QDU02989.1"/>
    <property type="molecule type" value="Genomic_DNA"/>
</dbReference>
<dbReference type="AlphaFoldDB" id="A0A517WCL0"/>
<evidence type="ECO:0000313" key="2">
    <source>
        <dbReference type="EMBL" id="QDU02989.1"/>
    </source>
</evidence>
<dbReference type="InterPro" id="IPR036388">
    <property type="entry name" value="WH-like_DNA-bd_sf"/>
</dbReference>